<evidence type="ECO:0000313" key="3">
    <source>
        <dbReference type="Proteomes" id="UP001285441"/>
    </source>
</evidence>
<keyword evidence="1" id="KW-0732">Signal</keyword>
<gene>
    <name evidence="2" type="ORF">B0H63DRAFT_525849</name>
</gene>
<proteinExistence type="predicted"/>
<feature type="chain" id="PRO_5042090554" evidence="1">
    <location>
        <begin position="23"/>
        <end position="96"/>
    </location>
</feature>
<evidence type="ECO:0000256" key="1">
    <source>
        <dbReference type="SAM" id="SignalP"/>
    </source>
</evidence>
<comment type="caution">
    <text evidence="2">The sequence shown here is derived from an EMBL/GenBank/DDBJ whole genome shotgun (WGS) entry which is preliminary data.</text>
</comment>
<dbReference type="PROSITE" id="PS51257">
    <property type="entry name" value="PROKAR_LIPOPROTEIN"/>
    <property type="match status" value="1"/>
</dbReference>
<sequence length="96" mass="9969">MQYKLAAITIVLVAAGLTSACGAKNGACDDNGCEGINNPDDGLGYCTAGEFIGCPCRSICGSKNGPCNDNGCNDELHSKLDFDAWAVEDVFEIKTS</sequence>
<dbReference type="AlphaFoldDB" id="A0AAE0KCY5"/>
<name>A0AAE0KCY5_9PEZI</name>
<evidence type="ECO:0000313" key="2">
    <source>
        <dbReference type="EMBL" id="KAK3374543.1"/>
    </source>
</evidence>
<dbReference type="Proteomes" id="UP001285441">
    <property type="component" value="Unassembled WGS sequence"/>
</dbReference>
<reference evidence="2" key="2">
    <citation type="submission" date="2023-06" db="EMBL/GenBank/DDBJ databases">
        <authorList>
            <consortium name="Lawrence Berkeley National Laboratory"/>
            <person name="Haridas S."/>
            <person name="Hensen N."/>
            <person name="Bonometti L."/>
            <person name="Westerberg I."/>
            <person name="Brannstrom I.O."/>
            <person name="Guillou S."/>
            <person name="Cros-Aarteil S."/>
            <person name="Calhoun S."/>
            <person name="Kuo A."/>
            <person name="Mondo S."/>
            <person name="Pangilinan J."/>
            <person name="Riley R."/>
            <person name="LaButti K."/>
            <person name="Andreopoulos B."/>
            <person name="Lipzen A."/>
            <person name="Chen C."/>
            <person name="Yanf M."/>
            <person name="Daum C."/>
            <person name="Ng V."/>
            <person name="Clum A."/>
            <person name="Steindorff A."/>
            <person name="Ohm R."/>
            <person name="Martin F."/>
            <person name="Silar P."/>
            <person name="Natvig D."/>
            <person name="Lalanne C."/>
            <person name="Gautier V."/>
            <person name="Ament-velasquez S.L."/>
            <person name="Kruys A."/>
            <person name="Hutchinson M.I."/>
            <person name="Powell A.J."/>
            <person name="Barry K."/>
            <person name="Miller A.N."/>
            <person name="Grigoriev I.V."/>
            <person name="Debuchy R."/>
            <person name="Gladieux P."/>
            <person name="Thoren M.H."/>
            <person name="Johannesson H."/>
        </authorList>
    </citation>
    <scope>NUCLEOTIDE SEQUENCE</scope>
    <source>
        <strain evidence="2">CBS 232.78</strain>
    </source>
</reference>
<organism evidence="2 3">
    <name type="scientific">Podospora didyma</name>
    <dbReference type="NCBI Taxonomy" id="330526"/>
    <lineage>
        <taxon>Eukaryota</taxon>
        <taxon>Fungi</taxon>
        <taxon>Dikarya</taxon>
        <taxon>Ascomycota</taxon>
        <taxon>Pezizomycotina</taxon>
        <taxon>Sordariomycetes</taxon>
        <taxon>Sordariomycetidae</taxon>
        <taxon>Sordariales</taxon>
        <taxon>Podosporaceae</taxon>
        <taxon>Podospora</taxon>
    </lineage>
</organism>
<accession>A0AAE0KCY5</accession>
<protein>
    <submittedName>
        <fullName evidence="2">Uncharacterized protein</fullName>
    </submittedName>
</protein>
<feature type="signal peptide" evidence="1">
    <location>
        <begin position="1"/>
        <end position="22"/>
    </location>
</feature>
<dbReference type="EMBL" id="JAULSW010000007">
    <property type="protein sequence ID" value="KAK3374543.1"/>
    <property type="molecule type" value="Genomic_DNA"/>
</dbReference>
<reference evidence="2" key="1">
    <citation type="journal article" date="2023" name="Mol. Phylogenet. Evol.">
        <title>Genome-scale phylogeny and comparative genomics of the fungal order Sordariales.</title>
        <authorList>
            <person name="Hensen N."/>
            <person name="Bonometti L."/>
            <person name="Westerberg I."/>
            <person name="Brannstrom I.O."/>
            <person name="Guillou S."/>
            <person name="Cros-Aarteil S."/>
            <person name="Calhoun S."/>
            <person name="Haridas S."/>
            <person name="Kuo A."/>
            <person name="Mondo S."/>
            <person name="Pangilinan J."/>
            <person name="Riley R."/>
            <person name="LaButti K."/>
            <person name="Andreopoulos B."/>
            <person name="Lipzen A."/>
            <person name="Chen C."/>
            <person name="Yan M."/>
            <person name="Daum C."/>
            <person name="Ng V."/>
            <person name="Clum A."/>
            <person name="Steindorff A."/>
            <person name="Ohm R.A."/>
            <person name="Martin F."/>
            <person name="Silar P."/>
            <person name="Natvig D.O."/>
            <person name="Lalanne C."/>
            <person name="Gautier V."/>
            <person name="Ament-Velasquez S.L."/>
            <person name="Kruys A."/>
            <person name="Hutchinson M.I."/>
            <person name="Powell A.J."/>
            <person name="Barry K."/>
            <person name="Miller A.N."/>
            <person name="Grigoriev I.V."/>
            <person name="Debuchy R."/>
            <person name="Gladieux P."/>
            <person name="Hiltunen Thoren M."/>
            <person name="Johannesson H."/>
        </authorList>
    </citation>
    <scope>NUCLEOTIDE SEQUENCE</scope>
    <source>
        <strain evidence="2">CBS 232.78</strain>
    </source>
</reference>
<keyword evidence="3" id="KW-1185">Reference proteome</keyword>